<proteinExistence type="inferred from homology"/>
<gene>
    <name evidence="3" type="ORF">GCM10022215_03720</name>
</gene>
<accession>A0ABP7XB54</accession>
<keyword evidence="4" id="KW-1185">Reference proteome</keyword>
<sequence length="117" mass="12024">MPLYAAVIYSAEDLDWTAPEQAEEMAEYGEFGQAAAAIIRGGAALFPTATATTVRTTGGKGGDVVTTDGPFAETKEVLSGFFLLECADLDEAIAAAAKIPAAWNGGAVEVRPVIPMG</sequence>
<dbReference type="InterPro" id="IPR011008">
    <property type="entry name" value="Dimeric_a/b-barrel"/>
</dbReference>
<dbReference type="Proteomes" id="UP001501495">
    <property type="component" value="Unassembled WGS sequence"/>
</dbReference>
<dbReference type="PANTHER" id="PTHR35174:SF3">
    <property type="entry name" value="BLL7171 PROTEIN"/>
    <property type="match status" value="1"/>
</dbReference>
<protein>
    <submittedName>
        <fullName evidence="3">YciI family protein</fullName>
    </submittedName>
</protein>
<reference evidence="4" key="1">
    <citation type="journal article" date="2019" name="Int. J. Syst. Evol. Microbiol.">
        <title>The Global Catalogue of Microorganisms (GCM) 10K type strain sequencing project: providing services to taxonomists for standard genome sequencing and annotation.</title>
        <authorList>
            <consortium name="The Broad Institute Genomics Platform"/>
            <consortium name="The Broad Institute Genome Sequencing Center for Infectious Disease"/>
            <person name="Wu L."/>
            <person name="Ma J."/>
        </authorList>
    </citation>
    <scope>NUCLEOTIDE SEQUENCE [LARGE SCALE GENOMIC DNA]</scope>
    <source>
        <strain evidence="4">JCM 16703</strain>
    </source>
</reference>
<evidence type="ECO:0000256" key="1">
    <source>
        <dbReference type="ARBA" id="ARBA00007689"/>
    </source>
</evidence>
<name>A0ABP7XB54_9ACTN</name>
<comment type="caution">
    <text evidence="3">The sequence shown here is derived from an EMBL/GenBank/DDBJ whole genome shotgun (WGS) entry which is preliminary data.</text>
</comment>
<dbReference type="Gene3D" id="3.30.70.1060">
    <property type="entry name" value="Dimeric alpha+beta barrel"/>
    <property type="match status" value="1"/>
</dbReference>
<evidence type="ECO:0000313" key="4">
    <source>
        <dbReference type="Proteomes" id="UP001501495"/>
    </source>
</evidence>
<dbReference type="EMBL" id="BAAAZH010000002">
    <property type="protein sequence ID" value="GAA4109434.1"/>
    <property type="molecule type" value="Genomic_DNA"/>
</dbReference>
<dbReference type="PANTHER" id="PTHR35174">
    <property type="entry name" value="BLL7171 PROTEIN-RELATED"/>
    <property type="match status" value="1"/>
</dbReference>
<dbReference type="RefSeq" id="WP_344731501.1">
    <property type="nucleotide sequence ID" value="NZ_BAAAZH010000002.1"/>
</dbReference>
<evidence type="ECO:0000259" key="2">
    <source>
        <dbReference type="Pfam" id="PF03795"/>
    </source>
</evidence>
<feature type="domain" description="YCII-related" evidence="2">
    <location>
        <begin position="4"/>
        <end position="116"/>
    </location>
</feature>
<comment type="similarity">
    <text evidence="1">Belongs to the YciI family.</text>
</comment>
<evidence type="ECO:0000313" key="3">
    <source>
        <dbReference type="EMBL" id="GAA4109434.1"/>
    </source>
</evidence>
<organism evidence="3 4">
    <name type="scientific">Nocardioides fonticola</name>
    <dbReference type="NCBI Taxonomy" id="450363"/>
    <lineage>
        <taxon>Bacteria</taxon>
        <taxon>Bacillati</taxon>
        <taxon>Actinomycetota</taxon>
        <taxon>Actinomycetes</taxon>
        <taxon>Propionibacteriales</taxon>
        <taxon>Nocardioidaceae</taxon>
        <taxon>Nocardioides</taxon>
    </lineage>
</organism>
<dbReference type="InterPro" id="IPR005545">
    <property type="entry name" value="YCII"/>
</dbReference>
<dbReference type="SUPFAM" id="SSF54909">
    <property type="entry name" value="Dimeric alpha+beta barrel"/>
    <property type="match status" value="1"/>
</dbReference>
<dbReference type="Pfam" id="PF03795">
    <property type="entry name" value="YCII"/>
    <property type="match status" value="1"/>
</dbReference>